<protein>
    <submittedName>
        <fullName evidence="3">Response regulator</fullName>
    </submittedName>
</protein>
<keyword evidence="1" id="KW-0597">Phosphoprotein</keyword>
<reference evidence="3 4" key="1">
    <citation type="submission" date="2019-05" db="EMBL/GenBank/DDBJ databases">
        <title>OXA-830, a novel chromosomally encoded expanded-spectrum class D beta-lactamase in Aeromonas simiae.</title>
        <authorList>
            <person name="Zhou W."/>
            <person name="Chen Q."/>
        </authorList>
    </citation>
    <scope>NUCLEOTIDE SEQUENCE [LARGE SCALE GENOMIC DNA]</scope>
    <source>
        <strain evidence="3 4">A6</strain>
    </source>
</reference>
<keyword evidence="4" id="KW-1185">Reference proteome</keyword>
<evidence type="ECO:0000313" key="3">
    <source>
        <dbReference type="EMBL" id="QFI54773.1"/>
    </source>
</evidence>
<evidence type="ECO:0000259" key="2">
    <source>
        <dbReference type="PROSITE" id="PS50110"/>
    </source>
</evidence>
<dbReference type="Pfam" id="PF00072">
    <property type="entry name" value="Response_reg"/>
    <property type="match status" value="1"/>
</dbReference>
<dbReference type="InterPro" id="IPR011006">
    <property type="entry name" value="CheY-like_superfamily"/>
</dbReference>
<name>A0A5J6WYG5_9GAMM</name>
<organism evidence="3 4">
    <name type="scientific">Aeromonas simiae</name>
    <dbReference type="NCBI Taxonomy" id="218936"/>
    <lineage>
        <taxon>Bacteria</taxon>
        <taxon>Pseudomonadati</taxon>
        <taxon>Pseudomonadota</taxon>
        <taxon>Gammaproteobacteria</taxon>
        <taxon>Aeromonadales</taxon>
        <taxon>Aeromonadaceae</taxon>
        <taxon>Aeromonas</taxon>
    </lineage>
</organism>
<dbReference type="InterPro" id="IPR001789">
    <property type="entry name" value="Sig_transdc_resp-reg_receiver"/>
</dbReference>
<dbReference type="GO" id="GO:0000160">
    <property type="term" value="P:phosphorelay signal transduction system"/>
    <property type="evidence" value="ECO:0007669"/>
    <property type="project" value="InterPro"/>
</dbReference>
<dbReference type="RefSeq" id="WP_193004199.1">
    <property type="nucleotide sequence ID" value="NZ_CP040449.1"/>
</dbReference>
<dbReference type="AlphaFoldDB" id="A0A5J6WYG5"/>
<dbReference type="PROSITE" id="PS50110">
    <property type="entry name" value="RESPONSE_REGULATORY"/>
    <property type="match status" value="1"/>
</dbReference>
<evidence type="ECO:0000256" key="1">
    <source>
        <dbReference type="PROSITE-ProRule" id="PRU00169"/>
    </source>
</evidence>
<accession>A0A5J6WYG5</accession>
<gene>
    <name evidence="3" type="ORF">FE240_08755</name>
</gene>
<dbReference type="Proteomes" id="UP000594034">
    <property type="component" value="Chromosome"/>
</dbReference>
<proteinExistence type="predicted"/>
<dbReference type="KEGG" id="asim:FE240_08755"/>
<feature type="modified residue" description="4-aspartylphosphate" evidence="1">
    <location>
        <position position="168"/>
    </location>
</feature>
<dbReference type="Gene3D" id="3.40.50.2300">
    <property type="match status" value="1"/>
</dbReference>
<sequence>MTSIISDEELSALLDGVGEGEEFRPLTLYALDEASFRAVSAHSLPHGVVVLCADPQLDWQWMHWFGSTQFALYDPAQHEGRLYMAALAQAPGVLSIDEPWLERLEQAMARWNQWLTGQQILLLEDHPFQGEQIAQQIRSTGANCVLVQDGQQWALELARQPFDWLICDLALAEDDAIHLQGQSGTQTPVILLSGHDQVLIDGAARLLGEKGVPVVGAFTKPLDLARLLPILLQAYGGRPRLPTNRFRLRHIRSWEGLTLGTLGRLSDLPLSCDPAWLLLGSLGMNWEALRERLEAGGREAAHLTLLIRPQDELLQRQEHFSLALQARLAGAELALLIDRPEFLSFELLERLPLSALLLGRRLLPMLEQGGWLESFLQRARDKELRLYLDDPYALLDSVWWEGRGFHGRW</sequence>
<feature type="domain" description="Response regulatory" evidence="2">
    <location>
        <begin position="119"/>
        <end position="235"/>
    </location>
</feature>
<evidence type="ECO:0000313" key="4">
    <source>
        <dbReference type="Proteomes" id="UP000594034"/>
    </source>
</evidence>
<dbReference type="EMBL" id="CP040449">
    <property type="protein sequence ID" value="QFI54773.1"/>
    <property type="molecule type" value="Genomic_DNA"/>
</dbReference>
<dbReference type="SUPFAM" id="SSF52172">
    <property type="entry name" value="CheY-like"/>
    <property type="match status" value="1"/>
</dbReference>